<name>A0ACA9K4I6_9GLOM</name>
<sequence length="52" mass="5834">MLADTKDKICGSCTRILLNVHLGLEKGYLEDIAEFEDIKENICSSIQYSALQ</sequence>
<organism evidence="1 2">
    <name type="scientific">Scutellospora calospora</name>
    <dbReference type="NCBI Taxonomy" id="85575"/>
    <lineage>
        <taxon>Eukaryota</taxon>
        <taxon>Fungi</taxon>
        <taxon>Fungi incertae sedis</taxon>
        <taxon>Mucoromycota</taxon>
        <taxon>Glomeromycotina</taxon>
        <taxon>Glomeromycetes</taxon>
        <taxon>Diversisporales</taxon>
        <taxon>Gigasporaceae</taxon>
        <taxon>Scutellospora</taxon>
    </lineage>
</organism>
<comment type="caution">
    <text evidence="1">The sequence shown here is derived from an EMBL/GenBank/DDBJ whole genome shotgun (WGS) entry which is preliminary data.</text>
</comment>
<evidence type="ECO:0000313" key="1">
    <source>
        <dbReference type="EMBL" id="CAG8451475.1"/>
    </source>
</evidence>
<gene>
    <name evidence="1" type="ORF">SCALOS_LOCUS1203</name>
</gene>
<accession>A0ACA9K4I6</accession>
<protein>
    <submittedName>
        <fullName evidence="1">7140_t:CDS:1</fullName>
    </submittedName>
</protein>
<keyword evidence="2" id="KW-1185">Reference proteome</keyword>
<proteinExistence type="predicted"/>
<reference evidence="1" key="1">
    <citation type="submission" date="2021-06" db="EMBL/GenBank/DDBJ databases">
        <authorList>
            <person name="Kallberg Y."/>
            <person name="Tangrot J."/>
            <person name="Rosling A."/>
        </authorList>
    </citation>
    <scope>NUCLEOTIDE SEQUENCE</scope>
    <source>
        <strain evidence="1">AU212A</strain>
    </source>
</reference>
<dbReference type="EMBL" id="CAJVPM010000759">
    <property type="protein sequence ID" value="CAG8451475.1"/>
    <property type="molecule type" value="Genomic_DNA"/>
</dbReference>
<evidence type="ECO:0000313" key="2">
    <source>
        <dbReference type="Proteomes" id="UP000789860"/>
    </source>
</evidence>
<dbReference type="Proteomes" id="UP000789860">
    <property type="component" value="Unassembled WGS sequence"/>
</dbReference>